<accession>A0ABU1PWH7</accession>
<evidence type="ECO:0000313" key="2">
    <source>
        <dbReference type="Proteomes" id="UP001268819"/>
    </source>
</evidence>
<name>A0ABU1PWH7_9PSEU</name>
<dbReference type="Proteomes" id="UP001268819">
    <property type="component" value="Unassembled WGS sequence"/>
</dbReference>
<sequence length="87" mass="9639">MIPADLCLRLVHLGLADHVDVVMAREPLPEQPYLFLAGPTPEAGSPVISWRPDAIVEAALQWARRRRPRRLAVVSPDSRGGVRADCY</sequence>
<protein>
    <submittedName>
        <fullName evidence="1">Uncharacterized protein</fullName>
    </submittedName>
</protein>
<dbReference type="RefSeq" id="WP_310307509.1">
    <property type="nucleotide sequence ID" value="NZ_BAAAXB010000001.1"/>
</dbReference>
<organism evidence="1 2">
    <name type="scientific">Saccharothrix longispora</name>
    <dbReference type="NCBI Taxonomy" id="33920"/>
    <lineage>
        <taxon>Bacteria</taxon>
        <taxon>Bacillati</taxon>
        <taxon>Actinomycetota</taxon>
        <taxon>Actinomycetes</taxon>
        <taxon>Pseudonocardiales</taxon>
        <taxon>Pseudonocardiaceae</taxon>
        <taxon>Saccharothrix</taxon>
    </lineage>
</organism>
<comment type="caution">
    <text evidence="1">The sequence shown here is derived from an EMBL/GenBank/DDBJ whole genome shotgun (WGS) entry which is preliminary data.</text>
</comment>
<keyword evidence="2" id="KW-1185">Reference proteome</keyword>
<dbReference type="EMBL" id="JAVDSG010000001">
    <property type="protein sequence ID" value="MDR6594504.1"/>
    <property type="molecule type" value="Genomic_DNA"/>
</dbReference>
<evidence type="ECO:0000313" key="1">
    <source>
        <dbReference type="EMBL" id="MDR6594504.1"/>
    </source>
</evidence>
<gene>
    <name evidence="1" type="ORF">J2S66_002888</name>
</gene>
<reference evidence="1 2" key="1">
    <citation type="submission" date="2023-07" db="EMBL/GenBank/DDBJ databases">
        <title>Sequencing the genomes of 1000 actinobacteria strains.</title>
        <authorList>
            <person name="Klenk H.-P."/>
        </authorList>
    </citation>
    <scope>NUCLEOTIDE SEQUENCE [LARGE SCALE GENOMIC DNA]</scope>
    <source>
        <strain evidence="1 2">DSM 43749</strain>
    </source>
</reference>
<proteinExistence type="predicted"/>